<dbReference type="Proteomes" id="UP000323917">
    <property type="component" value="Chromosome"/>
</dbReference>
<dbReference type="AlphaFoldDB" id="A0A5B9Q2W2"/>
<evidence type="ECO:0000259" key="1">
    <source>
        <dbReference type="Pfam" id="PF01408"/>
    </source>
</evidence>
<dbReference type="GO" id="GO:0016491">
    <property type="term" value="F:oxidoreductase activity"/>
    <property type="evidence" value="ECO:0007669"/>
    <property type="project" value="UniProtKB-KW"/>
</dbReference>
<dbReference type="PROSITE" id="PS51318">
    <property type="entry name" value="TAT"/>
    <property type="match status" value="1"/>
</dbReference>
<dbReference type="RefSeq" id="WP_148072110.1">
    <property type="nucleotide sequence ID" value="NZ_CP042913.1"/>
</dbReference>
<feature type="domain" description="Gfo/Idh/MocA-like oxidoreductase N-terminal" evidence="1">
    <location>
        <begin position="42"/>
        <end position="163"/>
    </location>
</feature>
<dbReference type="InterPro" id="IPR006311">
    <property type="entry name" value="TAT_signal"/>
</dbReference>
<dbReference type="KEGG" id="bgok:Pr1d_05850"/>
<dbReference type="SUPFAM" id="SSF51735">
    <property type="entry name" value="NAD(P)-binding Rossmann-fold domains"/>
    <property type="match status" value="1"/>
</dbReference>
<keyword evidence="4" id="KW-1185">Reference proteome</keyword>
<dbReference type="InterPro" id="IPR000683">
    <property type="entry name" value="Gfo/Idh/MocA-like_OxRdtase_N"/>
</dbReference>
<dbReference type="OrthoDB" id="9788246at2"/>
<evidence type="ECO:0000313" key="3">
    <source>
        <dbReference type="EMBL" id="QEG33324.1"/>
    </source>
</evidence>
<dbReference type="EC" id="1.-.-.-" evidence="3"/>
<evidence type="ECO:0000259" key="2">
    <source>
        <dbReference type="Pfam" id="PF19051"/>
    </source>
</evidence>
<dbReference type="InterPro" id="IPR043906">
    <property type="entry name" value="Gfo/Idh/MocA_OxRdtase_bact_C"/>
</dbReference>
<evidence type="ECO:0000313" key="4">
    <source>
        <dbReference type="Proteomes" id="UP000323917"/>
    </source>
</evidence>
<dbReference type="GO" id="GO:0000166">
    <property type="term" value="F:nucleotide binding"/>
    <property type="evidence" value="ECO:0007669"/>
    <property type="project" value="InterPro"/>
</dbReference>
<dbReference type="PANTHER" id="PTHR43818:SF5">
    <property type="entry name" value="OXIDOREDUCTASE FAMILY PROTEIN"/>
    <property type="match status" value="1"/>
</dbReference>
<dbReference type="Gene3D" id="3.30.360.10">
    <property type="entry name" value="Dihydrodipicolinate Reductase, domain 2"/>
    <property type="match status" value="1"/>
</dbReference>
<dbReference type="SUPFAM" id="SSF55347">
    <property type="entry name" value="Glyceraldehyde-3-phosphate dehydrogenase-like, C-terminal domain"/>
    <property type="match status" value="1"/>
</dbReference>
<dbReference type="EMBL" id="CP042913">
    <property type="protein sequence ID" value="QEG33324.1"/>
    <property type="molecule type" value="Genomic_DNA"/>
</dbReference>
<sequence length="457" mass="50542">MSHSTRRSFLQKGVALGAALSTPQLLTGTQLFGKDANSKPTIAAIGVGGSRGRYSRGGEIARQASRFGDMIAVCEVDDLSASEFNKGFDNKLNTYRDYRKLLEKEKPDIVVIGTPDHWHTPISLAALHSGCDVYCEKPLTLTIEEGFLIRDAVEKTGKTFQVGTQQRSEFNQLFLKAVAIVRSGRLGEDVNAYVAIGSPDAKGGPFETTSVPEGIDWNMWLGPAPKKDYCDERRKEFRWFYEYSGGKMTDWGAHHIDIAQWALGLDNTGPTSIVAKGEFPPVVPNDFDWDSFLDGKISLPNSYNTAVKFNIDLNYANGSTVNVNDYYRREDGTQFPNGILFEGSKGRIYVNRDKLTGKPVEELTEAENAQLKDDMVALYNGKEPGNHMGNFFECVADGTQPVADVASHHRSMTSCHLCNIGLMLGRELKWNPDEEHFVDDPAADALISRTSRPGFSM</sequence>
<dbReference type="Pfam" id="PF19051">
    <property type="entry name" value="GFO_IDH_MocA_C2"/>
    <property type="match status" value="2"/>
</dbReference>
<dbReference type="InterPro" id="IPR036291">
    <property type="entry name" value="NAD(P)-bd_dom_sf"/>
</dbReference>
<dbReference type="InterPro" id="IPR050463">
    <property type="entry name" value="Gfo/Idh/MocA_oxidrdct_glycsds"/>
</dbReference>
<gene>
    <name evidence="3" type="primary">ycjS_2</name>
    <name evidence="3" type="ORF">Pr1d_05850</name>
</gene>
<dbReference type="Pfam" id="PF01408">
    <property type="entry name" value="GFO_IDH_MocA"/>
    <property type="match status" value="1"/>
</dbReference>
<keyword evidence="3" id="KW-0560">Oxidoreductase</keyword>
<dbReference type="PANTHER" id="PTHR43818">
    <property type="entry name" value="BCDNA.GH03377"/>
    <property type="match status" value="1"/>
</dbReference>
<reference evidence="3 4" key="1">
    <citation type="submission" date="2019-08" db="EMBL/GenBank/DDBJ databases">
        <title>Deep-cultivation of Planctomycetes and their phenomic and genomic characterization uncovers novel biology.</title>
        <authorList>
            <person name="Wiegand S."/>
            <person name="Jogler M."/>
            <person name="Boedeker C."/>
            <person name="Pinto D."/>
            <person name="Vollmers J."/>
            <person name="Rivas-Marin E."/>
            <person name="Kohn T."/>
            <person name="Peeters S.H."/>
            <person name="Heuer A."/>
            <person name="Rast P."/>
            <person name="Oberbeckmann S."/>
            <person name="Bunk B."/>
            <person name="Jeske O."/>
            <person name="Meyerdierks A."/>
            <person name="Storesund J.E."/>
            <person name="Kallscheuer N."/>
            <person name="Luecker S."/>
            <person name="Lage O.M."/>
            <person name="Pohl T."/>
            <person name="Merkel B.J."/>
            <person name="Hornburger P."/>
            <person name="Mueller R.-W."/>
            <person name="Bruemmer F."/>
            <person name="Labrenz M."/>
            <person name="Spormann A.M."/>
            <person name="Op den Camp H."/>
            <person name="Overmann J."/>
            <person name="Amann R."/>
            <person name="Jetten M.S.M."/>
            <person name="Mascher T."/>
            <person name="Medema M.H."/>
            <person name="Devos D.P."/>
            <person name="Kaster A.-K."/>
            <person name="Ovreas L."/>
            <person name="Rohde M."/>
            <person name="Galperin M.Y."/>
            <person name="Jogler C."/>
        </authorList>
    </citation>
    <scope>NUCLEOTIDE SEQUENCE [LARGE SCALE GENOMIC DNA]</scope>
    <source>
        <strain evidence="3 4">Pr1d</strain>
    </source>
</reference>
<dbReference type="Gene3D" id="3.40.50.720">
    <property type="entry name" value="NAD(P)-binding Rossmann-like Domain"/>
    <property type="match status" value="1"/>
</dbReference>
<organism evidence="3 4">
    <name type="scientific">Bythopirellula goksoeyrii</name>
    <dbReference type="NCBI Taxonomy" id="1400387"/>
    <lineage>
        <taxon>Bacteria</taxon>
        <taxon>Pseudomonadati</taxon>
        <taxon>Planctomycetota</taxon>
        <taxon>Planctomycetia</taxon>
        <taxon>Pirellulales</taxon>
        <taxon>Lacipirellulaceae</taxon>
        <taxon>Bythopirellula</taxon>
    </lineage>
</organism>
<accession>A0A5B9Q2W2</accession>
<feature type="domain" description="Gfo/Idh/MocA-like oxidoreductase bacterial type C-terminal" evidence="2">
    <location>
        <begin position="207"/>
        <end position="275"/>
    </location>
</feature>
<feature type="domain" description="Gfo/Idh/MocA-like oxidoreductase bacterial type C-terminal" evidence="2">
    <location>
        <begin position="378"/>
        <end position="455"/>
    </location>
</feature>
<proteinExistence type="predicted"/>
<protein>
    <submittedName>
        <fullName evidence="3">Putative oxidoreductase YcjS</fullName>
        <ecNumber evidence="3">1.-.-.-</ecNumber>
    </submittedName>
</protein>
<name>A0A5B9Q2W2_9BACT</name>